<evidence type="ECO:0000313" key="2">
    <source>
        <dbReference type="EMBL" id="AGM09624.1"/>
    </source>
</evidence>
<keyword evidence="3" id="KW-1185">Reference proteome</keyword>
<dbReference type="HOGENOM" id="CLU_1976923_0_0_11"/>
<name>R4T1Y4_9PSEU</name>
<dbReference type="AlphaFoldDB" id="R4T1Y4"/>
<feature type="compositionally biased region" description="Basic and acidic residues" evidence="1">
    <location>
        <begin position="108"/>
        <end position="117"/>
    </location>
</feature>
<accession>R4T1Y4</accession>
<dbReference type="Proteomes" id="UP000013968">
    <property type="component" value="Chromosome"/>
</dbReference>
<protein>
    <submittedName>
        <fullName evidence="2">Uncharacterized protein</fullName>
    </submittedName>
</protein>
<reference evidence="2 3" key="1">
    <citation type="journal article" date="2013" name="BMC Genomics">
        <title>ContigScape: a Cytoscape plugin facilitating microbial genome gap closing.</title>
        <authorList>
            <person name="Tang B."/>
            <person name="Wang Q."/>
            <person name="Yang M."/>
            <person name="Xie F."/>
            <person name="Zhu Y."/>
            <person name="Zhuo Y."/>
            <person name="Wang S."/>
            <person name="Gao H."/>
            <person name="Ding X."/>
            <person name="Zhang L."/>
            <person name="Zhao G."/>
            <person name="Zheng H."/>
        </authorList>
    </citation>
    <scope>NUCLEOTIDE SEQUENCE [LARGE SCALE GENOMIC DNA]</scope>
    <source>
        <strain evidence="2 3">HCCB10007</strain>
    </source>
</reference>
<gene>
    <name evidence="2" type="ORF">AORI_7042</name>
</gene>
<feature type="region of interest" description="Disordered" evidence="1">
    <location>
        <begin position="38"/>
        <end position="126"/>
    </location>
</feature>
<dbReference type="EMBL" id="CP003410">
    <property type="protein sequence ID" value="AGM09624.1"/>
    <property type="molecule type" value="Genomic_DNA"/>
</dbReference>
<evidence type="ECO:0000313" key="3">
    <source>
        <dbReference type="Proteomes" id="UP000013968"/>
    </source>
</evidence>
<sequence>MGVAVEHGDRAGGSEGVRLCAEARAILPTATSHWVVPFPKTSRSSTTAPLRPSSRCALRHTSRSPTPAASAIVTVPGRTAPGSASPTCTDVTVGVTAGDRLSGHRPARSRDSNEPRRVAQTPPGVS</sequence>
<dbReference type="PATRIC" id="fig|1156913.3.peg.7186"/>
<dbReference type="KEGG" id="aoi:AORI_7042"/>
<proteinExistence type="predicted"/>
<organism evidence="2 3">
    <name type="scientific">Amycolatopsis keratiniphila</name>
    <dbReference type="NCBI Taxonomy" id="129921"/>
    <lineage>
        <taxon>Bacteria</taxon>
        <taxon>Bacillati</taxon>
        <taxon>Actinomycetota</taxon>
        <taxon>Actinomycetes</taxon>
        <taxon>Pseudonocardiales</taxon>
        <taxon>Pseudonocardiaceae</taxon>
        <taxon>Amycolatopsis</taxon>
        <taxon>Amycolatopsis japonica group</taxon>
    </lineage>
</organism>
<evidence type="ECO:0000256" key="1">
    <source>
        <dbReference type="SAM" id="MobiDB-lite"/>
    </source>
</evidence>